<evidence type="ECO:0000256" key="10">
    <source>
        <dbReference type="RuleBase" id="RU361228"/>
    </source>
</evidence>
<name>A0A9L0IJ99_EQUAS</name>
<feature type="region of interest" description="Disordered" evidence="11">
    <location>
        <begin position="127"/>
        <end position="172"/>
    </location>
</feature>
<reference evidence="12 13" key="1">
    <citation type="journal article" date="2020" name="Nat. Commun.">
        <title>Donkey genomes provide new insights into domestication and selection for coat color.</title>
        <authorList>
            <person name="Wang"/>
            <person name="C."/>
            <person name="Li"/>
            <person name="H."/>
            <person name="Guo"/>
            <person name="Y."/>
            <person name="Huang"/>
            <person name="J."/>
            <person name="Sun"/>
            <person name="Y."/>
            <person name="Min"/>
            <person name="J."/>
            <person name="Wang"/>
            <person name="J."/>
            <person name="Fang"/>
            <person name="X."/>
            <person name="Zhao"/>
            <person name="Z."/>
            <person name="Wang"/>
            <person name="S."/>
            <person name="Zhang"/>
            <person name="Y."/>
            <person name="Liu"/>
            <person name="Q."/>
            <person name="Jiang"/>
            <person name="Q."/>
            <person name="Wang"/>
            <person name="X."/>
            <person name="Guo"/>
            <person name="Y."/>
            <person name="Yang"/>
            <person name="C."/>
            <person name="Wang"/>
            <person name="Y."/>
            <person name="Tian"/>
            <person name="F."/>
            <person name="Zhuang"/>
            <person name="G."/>
            <person name="Fan"/>
            <person name="Y."/>
            <person name="Gao"/>
            <person name="Q."/>
            <person name="Li"/>
            <person name="Y."/>
            <person name="Ju"/>
            <person name="Z."/>
            <person name="Li"/>
            <person name="J."/>
            <person name="Li"/>
            <person name="R."/>
            <person name="Hou"/>
            <person name="M."/>
            <person name="Yang"/>
            <person name="G."/>
            <person name="Liu"/>
            <person name="G."/>
            <person name="Liu"/>
            <person name="W."/>
            <person name="Guo"/>
            <person name="J."/>
            <person name="Pan"/>
            <person name="S."/>
            <person name="Fan"/>
            <person name="G."/>
            <person name="Zhang"/>
            <person name="W."/>
            <person name="Zhang"/>
            <person name="R."/>
            <person name="Yu"/>
            <person name="J."/>
            <person name="Zhang"/>
            <person name="X."/>
            <person name="Yin"/>
            <person name="Q."/>
            <person name="Ji"/>
            <person name="C."/>
            <person name="Jin"/>
            <person name="Y."/>
            <person name="Yue"/>
            <person name="G."/>
            <person name="Liu"/>
            <person name="M."/>
            <person name="Xu"/>
            <person name="J."/>
            <person name="Liu"/>
            <person name="S."/>
            <person name="Jordana"/>
            <person name="J."/>
            <person name="Noce"/>
            <person name="A."/>
            <person name="Amills"/>
            <person name="M."/>
            <person name="Wu"/>
            <person name="D.D."/>
            <person name="Li"/>
            <person name="S."/>
            <person name="Zhou"/>
            <person name="X. and Zhong"/>
            <person name="J."/>
        </authorList>
    </citation>
    <scope>NUCLEOTIDE SEQUENCE [LARGE SCALE GENOMIC DNA]</scope>
</reference>
<dbReference type="SUPFAM" id="SSF56399">
    <property type="entry name" value="ADP-ribosylation"/>
    <property type="match status" value="1"/>
</dbReference>
<feature type="region of interest" description="Disordered" evidence="11">
    <location>
        <begin position="85"/>
        <end position="110"/>
    </location>
</feature>
<feature type="compositionally biased region" description="Pro residues" evidence="11">
    <location>
        <begin position="132"/>
        <end position="148"/>
    </location>
</feature>
<keyword evidence="6 10" id="KW-0521">NADP</keyword>
<dbReference type="Gene3D" id="3.90.176.10">
    <property type="entry name" value="Toxin ADP-ribosyltransferase, Chain A, domain 1"/>
    <property type="match status" value="1"/>
</dbReference>
<keyword evidence="2 10" id="KW-0328">Glycosyltransferase</keyword>
<dbReference type="GeneTree" id="ENSGT01030000234601"/>
<keyword evidence="4" id="KW-0548">Nucleotidyltransferase</keyword>
<reference evidence="12" key="2">
    <citation type="submission" date="2025-08" db="UniProtKB">
        <authorList>
            <consortium name="Ensembl"/>
        </authorList>
    </citation>
    <scope>IDENTIFICATION</scope>
</reference>
<evidence type="ECO:0000256" key="9">
    <source>
        <dbReference type="ARBA" id="ARBA00047597"/>
    </source>
</evidence>
<keyword evidence="7 10" id="KW-0520">NAD</keyword>
<comment type="similarity">
    <text evidence="1 10">Belongs to the Arg-specific ADP-ribosyltransferase family.</text>
</comment>
<feature type="region of interest" description="Disordered" evidence="11">
    <location>
        <begin position="1"/>
        <end position="49"/>
    </location>
</feature>
<keyword evidence="13" id="KW-1185">Reference proteome</keyword>
<organism evidence="12 13">
    <name type="scientific">Equus asinus</name>
    <name type="common">Donkey</name>
    <name type="synonym">Equus africanus asinus</name>
    <dbReference type="NCBI Taxonomy" id="9793"/>
    <lineage>
        <taxon>Eukaryota</taxon>
        <taxon>Metazoa</taxon>
        <taxon>Chordata</taxon>
        <taxon>Craniata</taxon>
        <taxon>Vertebrata</taxon>
        <taxon>Euteleostomi</taxon>
        <taxon>Mammalia</taxon>
        <taxon>Eutheria</taxon>
        <taxon>Laurasiatheria</taxon>
        <taxon>Perissodactyla</taxon>
        <taxon>Equidae</taxon>
        <taxon>Equus</taxon>
    </lineage>
</organism>
<evidence type="ECO:0000256" key="1">
    <source>
        <dbReference type="ARBA" id="ARBA00009558"/>
    </source>
</evidence>
<evidence type="ECO:0000256" key="11">
    <source>
        <dbReference type="SAM" id="MobiDB-lite"/>
    </source>
</evidence>
<dbReference type="GO" id="GO:0003950">
    <property type="term" value="F:NAD+ poly-ADP-ribosyltransferase activity"/>
    <property type="evidence" value="ECO:0007669"/>
    <property type="project" value="TreeGrafter"/>
</dbReference>
<dbReference type="Proteomes" id="UP000694387">
    <property type="component" value="Chromosome 20"/>
</dbReference>
<dbReference type="GO" id="GO:0106274">
    <property type="term" value="F:NAD+-protein-arginine ADP-ribosyltransferase activity"/>
    <property type="evidence" value="ECO:0007669"/>
    <property type="project" value="UniProtKB-EC"/>
</dbReference>
<dbReference type="GO" id="GO:0016779">
    <property type="term" value="F:nucleotidyltransferase activity"/>
    <property type="evidence" value="ECO:0007669"/>
    <property type="project" value="UniProtKB-KW"/>
</dbReference>
<evidence type="ECO:0000256" key="5">
    <source>
        <dbReference type="ARBA" id="ARBA00022729"/>
    </source>
</evidence>
<evidence type="ECO:0000313" key="13">
    <source>
        <dbReference type="Proteomes" id="UP000694387"/>
    </source>
</evidence>
<dbReference type="EC" id="2.4.2.31" evidence="10"/>
<comment type="catalytic activity">
    <reaction evidence="9 10">
        <text>L-arginyl-[protein] + NAD(+) = N(omega)-(ADP-D-ribosyl)-L-arginyl-[protein] + nicotinamide + H(+)</text>
        <dbReference type="Rhea" id="RHEA:19149"/>
        <dbReference type="Rhea" id="RHEA-COMP:10532"/>
        <dbReference type="Rhea" id="RHEA-COMP:15087"/>
        <dbReference type="ChEBI" id="CHEBI:15378"/>
        <dbReference type="ChEBI" id="CHEBI:17154"/>
        <dbReference type="ChEBI" id="CHEBI:29965"/>
        <dbReference type="ChEBI" id="CHEBI:57540"/>
        <dbReference type="ChEBI" id="CHEBI:142554"/>
        <dbReference type="EC" id="2.4.2.31"/>
    </reaction>
</comment>
<gene>
    <name evidence="12" type="primary">ART5</name>
</gene>
<evidence type="ECO:0000256" key="8">
    <source>
        <dbReference type="ARBA" id="ARBA00023157"/>
    </source>
</evidence>
<dbReference type="AlphaFoldDB" id="A0A9L0IJ99"/>
<evidence type="ECO:0000256" key="3">
    <source>
        <dbReference type="ARBA" id="ARBA00022679"/>
    </source>
</evidence>
<evidence type="ECO:0000256" key="4">
    <source>
        <dbReference type="ARBA" id="ARBA00022695"/>
    </source>
</evidence>
<sequence>MSPQGSGTLASARSALSQGSSREKGDPWSQREGGPRHRGSRLEPLPPPGCGAVLSTPNLREHVFTFCSFHVLGWKKQFSKATWWQRGQSHDPSRPGPGTVPGDPAVPDGIQFQQPQTLRSLQGARRALGPAHAPPGPGVLDQGPPPPQKAASSGQDSPPLVPPSSAPRPPESPLGMMLAALLIALGGLSLHTLWQAQAVPILPLGLAPDTFDDAYVGCAEEMEEKAAFLLKEEMARHALLRESWEAAQEAWEHRRRGLALPPGFKAQHGIAVMVYTNSSNTLYWELNQAVRTGGGSRESYMRHFPFKALHFYLTRALQLLRDGGGCHRGSGEVAFRGMGTLRFEPKRLGDSIRLGQFSSSSLDEAVARRFGNATFFSLRTCFGAPIHALSVFPKEREVLIPPYEVFLVTRFSQDGAQSLVTLQSYNQTCSHFNCAYLGGEKKRGCVSVPTGGQPDSSSNGNFSLLPWKTLLLAPGGFLLSGAGP</sequence>
<feature type="compositionally biased region" description="Pro residues" evidence="11">
    <location>
        <begin position="159"/>
        <end position="172"/>
    </location>
</feature>
<proteinExistence type="inferred from homology"/>
<keyword evidence="3 10" id="KW-0808">Transferase</keyword>
<evidence type="ECO:0000313" key="12">
    <source>
        <dbReference type="Ensembl" id="ENSEASP00005037855.1"/>
    </source>
</evidence>
<dbReference type="Pfam" id="PF01129">
    <property type="entry name" value="ART"/>
    <property type="match status" value="1"/>
</dbReference>
<dbReference type="PROSITE" id="PS01291">
    <property type="entry name" value="ART"/>
    <property type="match status" value="1"/>
</dbReference>
<dbReference type="FunFam" id="3.90.176.10:FF:000001">
    <property type="entry name" value="NAD(P)(+)--arginine ADP-ribosyltransferase"/>
    <property type="match status" value="1"/>
</dbReference>
<feature type="compositionally biased region" description="Polar residues" evidence="11">
    <location>
        <begin position="1"/>
        <end position="20"/>
    </location>
</feature>
<keyword evidence="5" id="KW-0732">Signal</keyword>
<dbReference type="Ensembl" id="ENSEAST00005069567.1">
    <property type="protein sequence ID" value="ENSEASP00005037855.1"/>
    <property type="gene ID" value="ENSEASG00005000693.2"/>
</dbReference>
<dbReference type="PRINTS" id="PR00970">
    <property type="entry name" value="RIBTRNSFRASE"/>
</dbReference>
<dbReference type="InterPro" id="IPR050999">
    <property type="entry name" value="ADP-ribosyltransferase_ARG"/>
</dbReference>
<dbReference type="PANTHER" id="PTHR10339:SF2">
    <property type="entry name" value="ECTO-ADP-RIBOSYLTRANSFERASE 5"/>
    <property type="match status" value="1"/>
</dbReference>
<reference evidence="12" key="3">
    <citation type="submission" date="2025-09" db="UniProtKB">
        <authorList>
            <consortium name="Ensembl"/>
        </authorList>
    </citation>
    <scope>IDENTIFICATION</scope>
</reference>
<evidence type="ECO:0000256" key="6">
    <source>
        <dbReference type="ARBA" id="ARBA00022857"/>
    </source>
</evidence>
<dbReference type="PANTHER" id="PTHR10339">
    <property type="entry name" value="ADP-RIBOSYLTRANSFERASE"/>
    <property type="match status" value="1"/>
</dbReference>
<evidence type="ECO:0000256" key="2">
    <source>
        <dbReference type="ARBA" id="ARBA00022676"/>
    </source>
</evidence>
<dbReference type="PROSITE" id="PS51996">
    <property type="entry name" value="TR_MART"/>
    <property type="match status" value="1"/>
</dbReference>
<dbReference type="InterPro" id="IPR000768">
    <property type="entry name" value="ART"/>
</dbReference>
<accession>A0A9L0IJ99</accession>
<keyword evidence="8" id="KW-1015">Disulfide bond</keyword>
<protein>
    <recommendedName>
        <fullName evidence="10">NAD(P)(+)--arginine ADP-ribosyltransferase</fullName>
        <ecNumber evidence="10">2.4.2.31</ecNumber>
    </recommendedName>
    <alternativeName>
        <fullName evidence="10">Mono(ADP-ribosyl)transferase</fullName>
    </alternativeName>
</protein>
<evidence type="ECO:0000256" key="7">
    <source>
        <dbReference type="ARBA" id="ARBA00023027"/>
    </source>
</evidence>